<dbReference type="AlphaFoldDB" id="A0AAU7BXM5"/>
<gene>
    <name evidence="1" type="ORF">AAGW17_03500</name>
</gene>
<reference evidence="1" key="1">
    <citation type="submission" date="2024-05" db="EMBL/GenBank/DDBJ databases">
        <title>Characterization of a novel Rickettsia species. (Rickettsia oklahomia sp. nov.) from Amblyomma americanum ticks.</title>
        <authorList>
            <person name="Korla P.K."/>
            <person name="Karounos M."/>
            <person name="Wilson J.M."/>
            <person name="Little S.E."/>
            <person name="Qurollo B.A."/>
        </authorList>
    </citation>
    <scope>NUCLEOTIDE SEQUENCE</scope>
    <source>
        <strain evidence="1">Oklahoma-10</strain>
    </source>
</reference>
<name>A0AAU7BXM5_9RICK</name>
<proteinExistence type="predicted"/>
<evidence type="ECO:0000313" key="1">
    <source>
        <dbReference type="EMBL" id="XBG66041.1"/>
    </source>
</evidence>
<dbReference type="KEGG" id="rof:AAGW17_03500"/>
<organism evidence="1">
    <name type="scientific">Rickettsia oklahomensis</name>
    <dbReference type="NCBI Taxonomy" id="3141789"/>
    <lineage>
        <taxon>Bacteria</taxon>
        <taxon>Pseudomonadati</taxon>
        <taxon>Pseudomonadota</taxon>
        <taxon>Alphaproteobacteria</taxon>
        <taxon>Rickettsiales</taxon>
        <taxon>Rickettsiaceae</taxon>
        <taxon>Rickettsieae</taxon>
        <taxon>Rickettsia</taxon>
        <taxon>belli group</taxon>
    </lineage>
</organism>
<sequence>MSTINVLIYLLSNFNKAQEGVAVKSIVLIRLVDSIGWFLHEMSSAIYLDI</sequence>
<protein>
    <submittedName>
        <fullName evidence="1">Uncharacterized protein</fullName>
    </submittedName>
</protein>
<dbReference type="EMBL" id="CP157197">
    <property type="protein sequence ID" value="XBG66041.1"/>
    <property type="molecule type" value="Genomic_DNA"/>
</dbReference>
<dbReference type="RefSeq" id="WP_347938676.1">
    <property type="nucleotide sequence ID" value="NZ_CP157197.1"/>
</dbReference>
<accession>A0AAU7BXM5</accession>